<dbReference type="PANTHER" id="PTHR33602:SF1">
    <property type="entry name" value="REGULATORY PROTEIN RECX FAMILY PROTEIN"/>
    <property type="match status" value="1"/>
</dbReference>
<comment type="caution">
    <text evidence="8">The sequence shown here is derived from an EMBL/GenBank/DDBJ whole genome shotgun (WGS) entry which is preliminary data.</text>
</comment>
<keyword evidence="4 5" id="KW-0963">Cytoplasm</keyword>
<dbReference type="PANTHER" id="PTHR33602">
    <property type="entry name" value="REGULATORY PROTEIN RECX FAMILY PROTEIN"/>
    <property type="match status" value="1"/>
</dbReference>
<dbReference type="AlphaFoldDB" id="A0A9D1N7X1"/>
<dbReference type="InterPro" id="IPR053926">
    <property type="entry name" value="RecX_HTH_1st"/>
</dbReference>
<evidence type="ECO:0000259" key="7">
    <source>
        <dbReference type="Pfam" id="PF21982"/>
    </source>
</evidence>
<feature type="domain" description="RecX first three-helical" evidence="7">
    <location>
        <begin position="14"/>
        <end position="52"/>
    </location>
</feature>
<evidence type="ECO:0000313" key="9">
    <source>
        <dbReference type="Proteomes" id="UP000824130"/>
    </source>
</evidence>
<evidence type="ECO:0000256" key="4">
    <source>
        <dbReference type="ARBA" id="ARBA00022490"/>
    </source>
</evidence>
<dbReference type="Pfam" id="PF02631">
    <property type="entry name" value="RecX_HTH2"/>
    <property type="match status" value="1"/>
</dbReference>
<protein>
    <recommendedName>
        <fullName evidence="3 5">Regulatory protein RecX</fullName>
    </recommendedName>
</protein>
<dbReference type="Gene3D" id="1.10.10.10">
    <property type="entry name" value="Winged helix-like DNA-binding domain superfamily/Winged helix DNA-binding domain"/>
    <property type="match status" value="3"/>
</dbReference>
<evidence type="ECO:0000259" key="6">
    <source>
        <dbReference type="Pfam" id="PF02631"/>
    </source>
</evidence>
<organism evidence="8 9">
    <name type="scientific">Candidatus Allocopromorpha excrementipullorum</name>
    <dbReference type="NCBI Taxonomy" id="2840743"/>
    <lineage>
        <taxon>Bacteria</taxon>
        <taxon>Bacillati</taxon>
        <taxon>Bacillota</taxon>
        <taxon>Clostridia</taxon>
        <taxon>Eubacteriales</taxon>
        <taxon>Eubacteriaceae</taxon>
        <taxon>Eubacteriaceae incertae sedis</taxon>
        <taxon>Candidatus Allocopromorpha</taxon>
    </lineage>
</organism>
<evidence type="ECO:0000256" key="1">
    <source>
        <dbReference type="ARBA" id="ARBA00004496"/>
    </source>
</evidence>
<accession>A0A9D1N7X1</accession>
<evidence type="ECO:0000313" key="8">
    <source>
        <dbReference type="EMBL" id="HIU96809.1"/>
    </source>
</evidence>
<sequence length="162" mass="19221">MRNVRRVSDVSDVRTAAVRYLGMRPRTKQQVIKYLRQKGFPEEGIAETVAELEEYKYIDDFSYSVMYFRYGFEKGRGVMRIRRELSEKGVGSDVIDMAYEELEEVPDQYETARKIAMEMIRDMDMEEMEYDEKRRIKARIGRRLAGRGFPSDVIYKVLDSLR</sequence>
<dbReference type="GO" id="GO:0005737">
    <property type="term" value="C:cytoplasm"/>
    <property type="evidence" value="ECO:0007669"/>
    <property type="project" value="UniProtKB-SubCell"/>
</dbReference>
<dbReference type="InterPro" id="IPR003783">
    <property type="entry name" value="Regulatory_RecX"/>
</dbReference>
<evidence type="ECO:0000256" key="5">
    <source>
        <dbReference type="HAMAP-Rule" id="MF_01114"/>
    </source>
</evidence>
<dbReference type="Proteomes" id="UP000824130">
    <property type="component" value="Unassembled WGS sequence"/>
</dbReference>
<dbReference type="InterPro" id="IPR053924">
    <property type="entry name" value="RecX_HTH_2nd"/>
</dbReference>
<name>A0A9D1N7X1_9FIRM</name>
<comment type="subcellular location">
    <subcellularLocation>
        <location evidence="1 5">Cytoplasm</location>
    </subcellularLocation>
</comment>
<evidence type="ECO:0000256" key="3">
    <source>
        <dbReference type="ARBA" id="ARBA00018111"/>
    </source>
</evidence>
<dbReference type="Pfam" id="PF21982">
    <property type="entry name" value="RecX_HTH1"/>
    <property type="match status" value="1"/>
</dbReference>
<dbReference type="HAMAP" id="MF_01114">
    <property type="entry name" value="RecX"/>
    <property type="match status" value="1"/>
</dbReference>
<dbReference type="GO" id="GO:0006282">
    <property type="term" value="P:regulation of DNA repair"/>
    <property type="evidence" value="ECO:0007669"/>
    <property type="project" value="UniProtKB-UniRule"/>
</dbReference>
<comment type="function">
    <text evidence="5">Modulates RecA activity.</text>
</comment>
<dbReference type="EMBL" id="DVOB01000191">
    <property type="protein sequence ID" value="HIU96809.1"/>
    <property type="molecule type" value="Genomic_DNA"/>
</dbReference>
<reference evidence="8" key="2">
    <citation type="journal article" date="2021" name="PeerJ">
        <title>Extensive microbial diversity within the chicken gut microbiome revealed by metagenomics and culture.</title>
        <authorList>
            <person name="Gilroy R."/>
            <person name="Ravi A."/>
            <person name="Getino M."/>
            <person name="Pursley I."/>
            <person name="Horton D.L."/>
            <person name="Alikhan N.F."/>
            <person name="Baker D."/>
            <person name="Gharbi K."/>
            <person name="Hall N."/>
            <person name="Watson M."/>
            <person name="Adriaenssens E.M."/>
            <person name="Foster-Nyarko E."/>
            <person name="Jarju S."/>
            <person name="Secka A."/>
            <person name="Antonio M."/>
            <person name="Oren A."/>
            <person name="Chaudhuri R.R."/>
            <person name="La Ragione R."/>
            <person name="Hildebrand F."/>
            <person name="Pallen M.J."/>
        </authorList>
    </citation>
    <scope>NUCLEOTIDE SEQUENCE</scope>
    <source>
        <strain evidence="8">ChiSjej4B22-8349</strain>
    </source>
</reference>
<evidence type="ECO:0000256" key="2">
    <source>
        <dbReference type="ARBA" id="ARBA00009695"/>
    </source>
</evidence>
<gene>
    <name evidence="5" type="primary">recX</name>
    <name evidence="8" type="ORF">IAD25_08940</name>
</gene>
<dbReference type="InterPro" id="IPR036388">
    <property type="entry name" value="WH-like_DNA-bd_sf"/>
</dbReference>
<feature type="domain" description="RecX second three-helical" evidence="6">
    <location>
        <begin position="59"/>
        <end position="98"/>
    </location>
</feature>
<proteinExistence type="inferred from homology"/>
<comment type="similarity">
    <text evidence="2 5">Belongs to the RecX family.</text>
</comment>
<reference evidence="8" key="1">
    <citation type="submission" date="2020-10" db="EMBL/GenBank/DDBJ databases">
        <authorList>
            <person name="Gilroy R."/>
        </authorList>
    </citation>
    <scope>NUCLEOTIDE SEQUENCE</scope>
    <source>
        <strain evidence="8">ChiSjej4B22-8349</strain>
    </source>
</reference>